<dbReference type="Pfam" id="PF01797">
    <property type="entry name" value="Y1_Tnp"/>
    <property type="match status" value="1"/>
</dbReference>
<proteinExistence type="predicted"/>
<sequence>MLTWFFTTTYRRNVSTDELLRRCEEIMIEVCDSFGADLVAFNGEHDHAHPLVPH</sequence>
<dbReference type="SUPFAM" id="SSF143422">
    <property type="entry name" value="Transposase IS200-like"/>
    <property type="match status" value="1"/>
</dbReference>
<dbReference type="EMBL" id="VCKX01000228">
    <property type="protein sequence ID" value="TMR25359.1"/>
    <property type="molecule type" value="Genomic_DNA"/>
</dbReference>
<evidence type="ECO:0000313" key="3">
    <source>
        <dbReference type="Proteomes" id="UP000306628"/>
    </source>
</evidence>
<evidence type="ECO:0000259" key="1">
    <source>
        <dbReference type="Pfam" id="PF01797"/>
    </source>
</evidence>
<dbReference type="RefSeq" id="WP_206059287.1">
    <property type="nucleotide sequence ID" value="NZ_VCKX01000228.1"/>
</dbReference>
<dbReference type="GO" id="GO:0003677">
    <property type="term" value="F:DNA binding"/>
    <property type="evidence" value="ECO:0007669"/>
    <property type="project" value="InterPro"/>
</dbReference>
<feature type="domain" description="Transposase IS200-like" evidence="1">
    <location>
        <begin position="6"/>
        <end position="52"/>
    </location>
</feature>
<keyword evidence="3" id="KW-1185">Reference proteome</keyword>
<dbReference type="InterPro" id="IPR036515">
    <property type="entry name" value="Transposase_17_sf"/>
</dbReference>
<reference evidence="2 3" key="1">
    <citation type="submission" date="2019-05" db="EMBL/GenBank/DDBJ databases">
        <title>Draft genome sequence of Nonomuraea zeae DSM 100528.</title>
        <authorList>
            <person name="Saricaoglu S."/>
            <person name="Isik K."/>
        </authorList>
    </citation>
    <scope>NUCLEOTIDE SEQUENCE [LARGE SCALE GENOMIC DNA]</scope>
    <source>
        <strain evidence="2 3">DSM 100528</strain>
    </source>
</reference>
<dbReference type="AlphaFoldDB" id="A0A5S4FXF2"/>
<name>A0A5S4FXF2_9ACTN</name>
<dbReference type="Proteomes" id="UP000306628">
    <property type="component" value="Unassembled WGS sequence"/>
</dbReference>
<organism evidence="2 3">
    <name type="scientific">Nonomuraea zeae</name>
    <dbReference type="NCBI Taxonomy" id="1642303"/>
    <lineage>
        <taxon>Bacteria</taxon>
        <taxon>Bacillati</taxon>
        <taxon>Actinomycetota</taxon>
        <taxon>Actinomycetes</taxon>
        <taxon>Streptosporangiales</taxon>
        <taxon>Streptosporangiaceae</taxon>
        <taxon>Nonomuraea</taxon>
    </lineage>
</organism>
<dbReference type="GO" id="GO:0004803">
    <property type="term" value="F:transposase activity"/>
    <property type="evidence" value="ECO:0007669"/>
    <property type="project" value="InterPro"/>
</dbReference>
<accession>A0A5S4FXF2</accession>
<gene>
    <name evidence="2" type="ORF">ETD85_45395</name>
</gene>
<protein>
    <submittedName>
        <fullName evidence="2">IS200/IS605 family transposase</fullName>
    </submittedName>
</protein>
<dbReference type="InterPro" id="IPR002686">
    <property type="entry name" value="Transposase_17"/>
</dbReference>
<comment type="caution">
    <text evidence="2">The sequence shown here is derived from an EMBL/GenBank/DDBJ whole genome shotgun (WGS) entry which is preliminary data.</text>
</comment>
<evidence type="ECO:0000313" key="2">
    <source>
        <dbReference type="EMBL" id="TMR25359.1"/>
    </source>
</evidence>
<dbReference type="GO" id="GO:0006313">
    <property type="term" value="P:DNA transposition"/>
    <property type="evidence" value="ECO:0007669"/>
    <property type="project" value="InterPro"/>
</dbReference>
<feature type="non-terminal residue" evidence="2">
    <location>
        <position position="54"/>
    </location>
</feature>
<dbReference type="Gene3D" id="3.30.70.1290">
    <property type="entry name" value="Transposase IS200-like"/>
    <property type="match status" value="1"/>
</dbReference>